<evidence type="ECO:0000256" key="4">
    <source>
        <dbReference type="ARBA" id="ARBA00022741"/>
    </source>
</evidence>
<dbReference type="PANTHER" id="PTHR43033">
    <property type="entry name" value="TRNA(ILE)-LYSIDINE SYNTHASE-RELATED"/>
    <property type="match status" value="1"/>
</dbReference>
<dbReference type="STRING" id="1035309.A0A2C5XEM8"/>
<evidence type="ECO:0000313" key="8">
    <source>
        <dbReference type="EMBL" id="PHH55073.1"/>
    </source>
</evidence>
<comment type="catalytic activity">
    <reaction evidence="6">
        <text>cytidine(34) in tRNA(Ile2) + L-lysine + ATP = lysidine(34) in tRNA(Ile2) + AMP + diphosphate + H(+)</text>
        <dbReference type="Rhea" id="RHEA:43744"/>
        <dbReference type="Rhea" id="RHEA-COMP:10625"/>
        <dbReference type="Rhea" id="RHEA-COMP:10670"/>
        <dbReference type="ChEBI" id="CHEBI:15378"/>
        <dbReference type="ChEBI" id="CHEBI:30616"/>
        <dbReference type="ChEBI" id="CHEBI:32551"/>
        <dbReference type="ChEBI" id="CHEBI:33019"/>
        <dbReference type="ChEBI" id="CHEBI:82748"/>
        <dbReference type="ChEBI" id="CHEBI:83665"/>
        <dbReference type="ChEBI" id="CHEBI:456215"/>
        <dbReference type="EC" id="6.3.4.19"/>
    </reaction>
</comment>
<accession>A0A2C5XEM8</accession>
<keyword evidence="4" id="KW-0547">Nucleotide-binding</keyword>
<dbReference type="CDD" id="cd01992">
    <property type="entry name" value="TilS_N"/>
    <property type="match status" value="1"/>
</dbReference>
<evidence type="ECO:0000259" key="7">
    <source>
        <dbReference type="Pfam" id="PF01171"/>
    </source>
</evidence>
<dbReference type="EC" id="6.3.4.19" evidence="1"/>
<dbReference type="Pfam" id="PF01171">
    <property type="entry name" value="ATP_bind_3"/>
    <property type="match status" value="2"/>
</dbReference>
<gene>
    <name evidence="8" type="ORF">CFIMG_007530RA00001</name>
</gene>
<name>A0A2C5XEM8_9PEZI</name>
<dbReference type="InterPro" id="IPR011063">
    <property type="entry name" value="TilS/TtcA_N"/>
</dbReference>
<dbReference type="PANTHER" id="PTHR43033:SF1">
    <property type="entry name" value="TRNA(ILE)-LYSIDINE SYNTHASE-RELATED"/>
    <property type="match status" value="1"/>
</dbReference>
<dbReference type="GO" id="GO:0005524">
    <property type="term" value="F:ATP binding"/>
    <property type="evidence" value="ECO:0007669"/>
    <property type="project" value="UniProtKB-KW"/>
</dbReference>
<evidence type="ECO:0000256" key="1">
    <source>
        <dbReference type="ARBA" id="ARBA00013267"/>
    </source>
</evidence>
<dbReference type="OrthoDB" id="10262962at2759"/>
<dbReference type="EMBL" id="APWK03000015">
    <property type="protein sequence ID" value="PHH55073.1"/>
    <property type="molecule type" value="Genomic_DNA"/>
</dbReference>
<keyword evidence="9" id="KW-1185">Reference proteome</keyword>
<organism evidence="8 9">
    <name type="scientific">Ceratocystis fimbriata CBS 114723</name>
    <dbReference type="NCBI Taxonomy" id="1035309"/>
    <lineage>
        <taxon>Eukaryota</taxon>
        <taxon>Fungi</taxon>
        <taxon>Dikarya</taxon>
        <taxon>Ascomycota</taxon>
        <taxon>Pezizomycotina</taxon>
        <taxon>Sordariomycetes</taxon>
        <taxon>Hypocreomycetidae</taxon>
        <taxon>Microascales</taxon>
        <taxon>Ceratocystidaceae</taxon>
        <taxon>Ceratocystis</taxon>
    </lineage>
</organism>
<protein>
    <recommendedName>
        <fullName evidence="1">tRNA(Ile)-lysidine synthetase</fullName>
        <ecNumber evidence="1">6.3.4.19</ecNumber>
    </recommendedName>
</protein>
<dbReference type="GO" id="GO:0008033">
    <property type="term" value="P:tRNA processing"/>
    <property type="evidence" value="ECO:0007669"/>
    <property type="project" value="UniProtKB-KW"/>
</dbReference>
<evidence type="ECO:0000256" key="2">
    <source>
        <dbReference type="ARBA" id="ARBA00022598"/>
    </source>
</evidence>
<reference evidence="8 9" key="2">
    <citation type="journal article" date="2013" name="IMA Fungus">
        <title>IMA Genome-F 1: Ceratocystis fimbriata: Draft nuclear genome sequence for the plant pathogen, Ceratocystis fimbriata.</title>
        <authorList>
            <person name="Wilken P.M."/>
            <person name="Steenkamp E.T."/>
            <person name="Wingfield M.J."/>
            <person name="de Beer Z.W."/>
            <person name="Wingfield B.D."/>
        </authorList>
    </citation>
    <scope>NUCLEOTIDE SEQUENCE [LARGE SCALE GENOMIC DNA]</scope>
    <source>
        <strain evidence="8 9">CBS 114723</strain>
    </source>
</reference>
<keyword evidence="5" id="KW-0067">ATP-binding</keyword>
<keyword evidence="2" id="KW-0436">Ligase</keyword>
<evidence type="ECO:0000256" key="6">
    <source>
        <dbReference type="ARBA" id="ARBA00048539"/>
    </source>
</evidence>
<dbReference type="Gene3D" id="3.40.50.620">
    <property type="entry name" value="HUPs"/>
    <property type="match status" value="2"/>
</dbReference>
<sequence length="719" mass="79735">MAASSLPLLHKYAAPVTIAEFADVLRQLCKPRFPNLRPHSGHKIALAVSGGLDSMALAVLFSQFLKRYPHVYIGDAHISGIYAFIINHSLRQGSLQEAKDVAAQVQNIPGIHPVVASIDWTQYGHTNPNSQSVSIPEAQGFSKISSAAFASNIETLARRARYQLLGKLCLKHNSDSLFFAHHRSDVYETILLRLLSGASRRGLSGIRPRGDIPECHGMFGVHRSGLIKALSNGQSCLGVDTSQLDVSSVGNELRSGIFDDIKSLRSKQAKQDNHTSTHGSWYLKTVSRAQQQGETPFGPCILPAREDITQNSISPADVVLEDGGVHIYRPLLPFDKDRLRATCIEYGINWVEDKTNADPTVTKRNAIRYMATHYKLPRALQKDSILHLADRCTELNQQDSSTANWLLSRTELKLDSRVGTLKVGFPNVAVSLRDRLRRHRQIMVNPKARNSQWLRRKLKIKRLRLPAAILVQKLIHTISPREHFPDLADIDPFISRLFPDLSPARSFPPAKSFCLGGVLFTPLPGPPHAHWLVSRQPYVSLQPPPHVSFPAANMPTAHLDSPYIKTQLMSSWHPTHLWDGRYWICLRHRLPGHIVVAPLTPAHLSTLRNRLSRKLRQDLDAVLRACAPGKVRFTLPALYYSEAVCGPAGPFNCSNNRSAVGGGDTGDHAKHLPGMQILALPTLGYALPEAGGLVEWQVSFKMVDNDVKAQAIGLPKNRR</sequence>
<evidence type="ECO:0000256" key="5">
    <source>
        <dbReference type="ARBA" id="ARBA00022840"/>
    </source>
</evidence>
<feature type="domain" description="tRNA(Ile)-lysidine/2-thiocytidine synthase N-terminal" evidence="7">
    <location>
        <begin position="43"/>
        <end position="231"/>
    </location>
</feature>
<dbReference type="InterPro" id="IPR012795">
    <property type="entry name" value="tRNA_Ile_lys_synt_N"/>
</dbReference>
<proteinExistence type="inferred from homology"/>
<evidence type="ECO:0000256" key="3">
    <source>
        <dbReference type="ARBA" id="ARBA00022694"/>
    </source>
</evidence>
<dbReference type="Proteomes" id="UP000222788">
    <property type="component" value="Unassembled WGS sequence"/>
</dbReference>
<dbReference type="InterPro" id="IPR014729">
    <property type="entry name" value="Rossmann-like_a/b/a_fold"/>
</dbReference>
<dbReference type="HAMAP" id="MF_01161">
    <property type="entry name" value="tRNA_Ile_lys_synt"/>
    <property type="match status" value="1"/>
</dbReference>
<dbReference type="GO" id="GO:0032267">
    <property type="term" value="F:tRNA(Ile)-lysidine synthase activity"/>
    <property type="evidence" value="ECO:0007669"/>
    <property type="project" value="UniProtKB-EC"/>
</dbReference>
<dbReference type="SUPFAM" id="SSF52402">
    <property type="entry name" value="Adenine nucleotide alpha hydrolases-like"/>
    <property type="match status" value="1"/>
</dbReference>
<evidence type="ECO:0000313" key="9">
    <source>
        <dbReference type="Proteomes" id="UP000222788"/>
    </source>
</evidence>
<reference evidence="8 9" key="1">
    <citation type="journal article" date="2013" name="Fungal Biol.">
        <title>Analysis of microsatellite markers in the genome of the plant pathogen Ceratocystis fimbriata.</title>
        <authorList>
            <person name="Simpson M.C."/>
            <person name="Wilken P.M."/>
            <person name="Coetzee M.P."/>
            <person name="Wingfield M.J."/>
            <person name="Wingfield B.D."/>
        </authorList>
    </citation>
    <scope>NUCLEOTIDE SEQUENCE [LARGE SCALE GENOMIC DNA]</scope>
    <source>
        <strain evidence="8 9">CBS 114723</strain>
    </source>
</reference>
<dbReference type="InterPro" id="IPR012094">
    <property type="entry name" value="tRNA_Ile_lys_synt"/>
</dbReference>
<dbReference type="AlphaFoldDB" id="A0A2C5XEM8"/>
<comment type="caution">
    <text evidence="8">The sequence shown here is derived from an EMBL/GenBank/DDBJ whole genome shotgun (WGS) entry which is preliminary data.</text>
</comment>
<feature type="domain" description="tRNA(Ile)-lysidine/2-thiocytidine synthase N-terminal" evidence="7">
    <location>
        <begin position="314"/>
        <end position="368"/>
    </location>
</feature>
<keyword evidence="3" id="KW-0819">tRNA processing</keyword>